<dbReference type="PANTHER" id="PTHR32329">
    <property type="entry name" value="BIFUNCTIONAL PROTEIN [INCLUDES 2-HYDROXYACYL-COA DEHYDRATASE (N-TER) AND ITS ACTIVATOR DOMAIN (C_TERM)-RELATED"/>
    <property type="match status" value="1"/>
</dbReference>
<evidence type="ECO:0000313" key="2">
    <source>
        <dbReference type="EMBL" id="MCU7379116.1"/>
    </source>
</evidence>
<evidence type="ECO:0000313" key="3">
    <source>
        <dbReference type="Proteomes" id="UP001065549"/>
    </source>
</evidence>
<dbReference type="InterPro" id="IPR051805">
    <property type="entry name" value="Dehydratase_Activator_Redct"/>
</dbReference>
<organism evidence="2 3">
    <name type="scientific">Hominibacterium faecale</name>
    <dbReference type="NCBI Taxonomy" id="2839743"/>
    <lineage>
        <taxon>Bacteria</taxon>
        <taxon>Bacillati</taxon>
        <taxon>Bacillota</taxon>
        <taxon>Clostridia</taxon>
        <taxon>Peptostreptococcales</taxon>
        <taxon>Anaerovoracaceae</taxon>
        <taxon>Hominibacterium</taxon>
    </lineage>
</organism>
<keyword evidence="3" id="KW-1185">Reference proteome</keyword>
<dbReference type="AlphaFoldDB" id="A0A9J6QU43"/>
<dbReference type="Pfam" id="PF06050">
    <property type="entry name" value="HGD-D"/>
    <property type="match status" value="1"/>
</dbReference>
<feature type="domain" description="DUF2229" evidence="1">
    <location>
        <begin position="2"/>
        <end position="199"/>
    </location>
</feature>
<dbReference type="Gene3D" id="3.40.50.11900">
    <property type="match status" value="1"/>
</dbReference>
<comment type="caution">
    <text evidence="2">The sequence shown here is derived from an EMBL/GenBank/DDBJ whole genome shotgun (WGS) entry which is preliminary data.</text>
</comment>
<dbReference type="InterPro" id="IPR018709">
    <property type="entry name" value="CoA_activase_DUF2229"/>
</dbReference>
<proteinExistence type="predicted"/>
<dbReference type="Pfam" id="PF09989">
    <property type="entry name" value="DUF2229"/>
    <property type="match status" value="1"/>
</dbReference>
<dbReference type="RefSeq" id="WP_148399180.1">
    <property type="nucleotide sequence ID" value="NZ_JAJAGH010000014.1"/>
</dbReference>
<accession>A0A9J6QU43</accession>
<evidence type="ECO:0000259" key="1">
    <source>
        <dbReference type="Pfam" id="PF09989"/>
    </source>
</evidence>
<name>A0A9J6QU43_9FIRM</name>
<protein>
    <submittedName>
        <fullName evidence="2">Acyl-CoA dehydratase activase-related protein</fullName>
    </submittedName>
</protein>
<sequence>MRVGIPKAYFYYAYKPFVEAFCQGLGIQVEISGDTDQETLKQGNLACVDEACLPVKVMCGHVKKLADCCDAIVLPRIMNTEYGESICPKVAGAADLAAAAGVEDKLIFTDPLYLHDRKKLEKALWKACKKLGVRRMDFKVNFLNALLTQEMALKGLDEEGYDYKVFLAGHCYNIYDSFINMDLINKLHGMKIGVVTEERVPREEKDNGLAYTDLMKKPYWSFFVNNFGSMEALRKKGIDGIVYLSSFSCGTDSFTVEMLKNNLKGLPLLVLKLDEQRGEAGFDTRLEAFAEVLKGRRQA</sequence>
<dbReference type="EMBL" id="JAOSHN010000005">
    <property type="protein sequence ID" value="MCU7379116.1"/>
    <property type="molecule type" value="Genomic_DNA"/>
</dbReference>
<gene>
    <name evidence="2" type="ORF">OBO34_12245</name>
</gene>
<dbReference type="PANTHER" id="PTHR32329:SF2">
    <property type="entry name" value="BIFUNCTIONAL PROTEIN [INCLUDES 2-HYDROXYACYL-COA DEHYDRATASE (N-TER) AND ITS ACTIVATOR DOMAIN (C_TERM)"/>
    <property type="match status" value="1"/>
</dbReference>
<dbReference type="InterPro" id="IPR010327">
    <property type="entry name" value="FldB/FldC_alpha/beta"/>
</dbReference>
<reference evidence="2" key="1">
    <citation type="submission" date="2022-09" db="EMBL/GenBank/DDBJ databases">
        <title>Culturomic study of gut microbiota in children with autism spectrum disorder.</title>
        <authorList>
            <person name="Efimov B.A."/>
            <person name="Chaplin A.V."/>
            <person name="Sokolova S.R."/>
            <person name="Pikina A.P."/>
            <person name="Korzhanova M."/>
            <person name="Belova V."/>
            <person name="Korostin D."/>
        </authorList>
    </citation>
    <scope>NUCLEOTIDE SEQUENCE</scope>
    <source>
        <strain evidence="2">ASD5510</strain>
    </source>
</reference>
<dbReference type="Proteomes" id="UP001065549">
    <property type="component" value="Unassembled WGS sequence"/>
</dbReference>